<dbReference type="EMBL" id="HBHP01035756">
    <property type="protein sequence ID" value="CAD9777997.1"/>
    <property type="molecule type" value="Transcribed_RNA"/>
</dbReference>
<proteinExistence type="predicted"/>
<dbReference type="InterPro" id="IPR036282">
    <property type="entry name" value="Glutathione-S-Trfase_C_sf"/>
</dbReference>
<organism evidence="1">
    <name type="scientific">Lotharella oceanica</name>
    <dbReference type="NCBI Taxonomy" id="641309"/>
    <lineage>
        <taxon>Eukaryota</taxon>
        <taxon>Sar</taxon>
        <taxon>Rhizaria</taxon>
        <taxon>Cercozoa</taxon>
        <taxon>Chlorarachniophyceae</taxon>
        <taxon>Lotharella</taxon>
    </lineage>
</organism>
<protein>
    <recommendedName>
        <fullName evidence="2">GST C-terminal domain-containing protein</fullName>
    </recommendedName>
</protein>
<gene>
    <name evidence="1" type="ORF">LSP00402_LOCUS22013</name>
</gene>
<dbReference type="AlphaFoldDB" id="A0A7S2U370"/>
<evidence type="ECO:0000313" key="1">
    <source>
        <dbReference type="EMBL" id="CAD9777997.1"/>
    </source>
</evidence>
<reference evidence="1" key="1">
    <citation type="submission" date="2021-01" db="EMBL/GenBank/DDBJ databases">
        <authorList>
            <person name="Corre E."/>
            <person name="Pelletier E."/>
            <person name="Niang G."/>
            <person name="Scheremetjew M."/>
            <person name="Finn R."/>
            <person name="Kale V."/>
            <person name="Holt S."/>
            <person name="Cochrane G."/>
            <person name="Meng A."/>
            <person name="Brown T."/>
            <person name="Cohen L."/>
        </authorList>
    </citation>
    <scope>NUCLEOTIDE SEQUENCE</scope>
    <source>
        <strain evidence="1">CCMP622</strain>
    </source>
</reference>
<evidence type="ECO:0008006" key="2">
    <source>
        <dbReference type="Google" id="ProtNLM"/>
    </source>
</evidence>
<name>A0A7S2U370_9EUKA</name>
<dbReference type="SUPFAM" id="SSF47616">
    <property type="entry name" value="GST C-terminal domain-like"/>
    <property type="match status" value="1"/>
</dbReference>
<dbReference type="Gene3D" id="1.20.1050.10">
    <property type="match status" value="1"/>
</dbReference>
<accession>A0A7S2U370</accession>
<sequence length="138" mass="15588">MLDYRHCTLYPLVCKATNSLLGYLDAISEEELRSRYKTMDEELHRFAATYLDSKADFAGGMDTPTLADYSIVPGLAFTTARKGYQLPARVERYVDAFLKAVPTYAPMRAGFLRKVAELAKATEDKRRLERASGSQYKS</sequence>